<evidence type="ECO:0000313" key="4">
    <source>
        <dbReference type="Proteomes" id="UP000253426"/>
    </source>
</evidence>
<protein>
    <recommendedName>
        <fullName evidence="5">Lipoprotein</fullName>
    </recommendedName>
</protein>
<comment type="caution">
    <text evidence="3">The sequence shown here is derived from an EMBL/GenBank/DDBJ whole genome shotgun (WGS) entry which is preliminary data.</text>
</comment>
<proteinExistence type="predicted"/>
<dbReference type="AlphaFoldDB" id="A0A366HV37"/>
<accession>A0A366HV37</accession>
<gene>
    <name evidence="3" type="ORF">DES53_101951</name>
</gene>
<keyword evidence="2" id="KW-0732">Signal</keyword>
<feature type="region of interest" description="Disordered" evidence="1">
    <location>
        <begin position="187"/>
        <end position="229"/>
    </location>
</feature>
<dbReference type="EMBL" id="QNRR01000001">
    <property type="protein sequence ID" value="RBP48151.1"/>
    <property type="molecule type" value="Genomic_DNA"/>
</dbReference>
<sequence>MKTTFAPLALLLLAALSSCATKPEKPEDVAYDEDLENTLQIPSYTRTALDGWPKGRQIDPYDVSRVRHPEEVHTYHIGRLPSRDRREMHEAHTVYRVEQDARWDQRLPATPMASRGVVLGIREPEHDPVPKDTVVNAERVRQIELSAQLEKRVALLRDKQEQIEAFLATAPDKNKTIAELQQQNAKAQSDLSALKEEHRKAQDELREIKERQAMEEALNRSIKDATKKP</sequence>
<evidence type="ECO:0000256" key="1">
    <source>
        <dbReference type="SAM" id="MobiDB-lite"/>
    </source>
</evidence>
<dbReference type="OrthoDB" id="199810at2"/>
<feature type="compositionally biased region" description="Basic and acidic residues" evidence="1">
    <location>
        <begin position="193"/>
        <end position="229"/>
    </location>
</feature>
<feature type="chain" id="PRO_5016611172" description="Lipoprotein" evidence="2">
    <location>
        <begin position="21"/>
        <end position="229"/>
    </location>
</feature>
<evidence type="ECO:0000256" key="2">
    <source>
        <dbReference type="SAM" id="SignalP"/>
    </source>
</evidence>
<dbReference type="PROSITE" id="PS51257">
    <property type="entry name" value="PROKAR_LIPOPROTEIN"/>
    <property type="match status" value="1"/>
</dbReference>
<feature type="signal peptide" evidence="2">
    <location>
        <begin position="1"/>
        <end position="20"/>
    </location>
</feature>
<dbReference type="RefSeq" id="WP_113957025.1">
    <property type="nucleotide sequence ID" value="NZ_QNRR01000001.1"/>
</dbReference>
<reference evidence="3 4" key="1">
    <citation type="submission" date="2018-06" db="EMBL/GenBank/DDBJ databases">
        <title>Genomic Encyclopedia of Type Strains, Phase IV (KMG-IV): sequencing the most valuable type-strain genomes for metagenomic binning, comparative biology and taxonomic classification.</title>
        <authorList>
            <person name="Goeker M."/>
        </authorList>
    </citation>
    <scope>NUCLEOTIDE SEQUENCE [LARGE SCALE GENOMIC DNA]</scope>
    <source>
        <strain evidence="3 4">DSM 25532</strain>
    </source>
</reference>
<evidence type="ECO:0000313" key="3">
    <source>
        <dbReference type="EMBL" id="RBP48151.1"/>
    </source>
</evidence>
<dbReference type="Proteomes" id="UP000253426">
    <property type="component" value="Unassembled WGS sequence"/>
</dbReference>
<name>A0A366HV37_9BACT</name>
<evidence type="ECO:0008006" key="5">
    <source>
        <dbReference type="Google" id="ProtNLM"/>
    </source>
</evidence>
<keyword evidence="4" id="KW-1185">Reference proteome</keyword>
<organism evidence="3 4">
    <name type="scientific">Roseimicrobium gellanilyticum</name>
    <dbReference type="NCBI Taxonomy" id="748857"/>
    <lineage>
        <taxon>Bacteria</taxon>
        <taxon>Pseudomonadati</taxon>
        <taxon>Verrucomicrobiota</taxon>
        <taxon>Verrucomicrobiia</taxon>
        <taxon>Verrucomicrobiales</taxon>
        <taxon>Verrucomicrobiaceae</taxon>
        <taxon>Roseimicrobium</taxon>
    </lineage>
</organism>